<proteinExistence type="predicted"/>
<keyword evidence="3" id="KW-1185">Reference proteome</keyword>
<dbReference type="InterPro" id="IPR014710">
    <property type="entry name" value="RmlC-like_jellyroll"/>
</dbReference>
<dbReference type="SUPFAM" id="SSF51182">
    <property type="entry name" value="RmlC-like cupins"/>
    <property type="match status" value="1"/>
</dbReference>
<dbReference type="EMBL" id="JAEPWM010000009">
    <property type="protein sequence ID" value="MBK6008384.1"/>
    <property type="molecule type" value="Genomic_DNA"/>
</dbReference>
<gene>
    <name evidence="2" type="ORF">JJB11_19940</name>
</gene>
<feature type="domain" description="ChrR-like cupin" evidence="1">
    <location>
        <begin position="112"/>
        <end position="199"/>
    </location>
</feature>
<accession>A0A934TVL9</accession>
<reference evidence="2" key="1">
    <citation type="journal article" date="2012" name="J. Microbiol. Biotechnol.">
        <title>Ramlibacter ginsenosidimutans sp. nov., with ginsenoside-converting activity.</title>
        <authorList>
            <person name="Wang L."/>
            <person name="An D.S."/>
            <person name="Kim S.G."/>
            <person name="Jin F.X."/>
            <person name="Kim S.C."/>
            <person name="Lee S.T."/>
            <person name="Im W.T."/>
        </authorList>
    </citation>
    <scope>NUCLEOTIDE SEQUENCE</scope>
    <source>
        <strain evidence="2">KACC 17527</strain>
    </source>
</reference>
<dbReference type="AlphaFoldDB" id="A0A934TVL9"/>
<dbReference type="Gene3D" id="2.60.120.10">
    <property type="entry name" value="Jelly Rolls"/>
    <property type="match status" value="1"/>
</dbReference>
<evidence type="ECO:0000313" key="3">
    <source>
        <dbReference type="Proteomes" id="UP000630528"/>
    </source>
</evidence>
<dbReference type="InterPro" id="IPR025979">
    <property type="entry name" value="ChrR-like_cupin_dom"/>
</dbReference>
<reference evidence="2" key="2">
    <citation type="submission" date="2021-01" db="EMBL/GenBank/DDBJ databases">
        <authorList>
            <person name="Kang M."/>
        </authorList>
    </citation>
    <scope>NUCLEOTIDE SEQUENCE</scope>
    <source>
        <strain evidence="2">KACC 17527</strain>
    </source>
</reference>
<dbReference type="NCBIfam" id="TIGR02451">
    <property type="entry name" value="anti_sig_ChrR"/>
    <property type="match status" value="1"/>
</dbReference>
<evidence type="ECO:0000259" key="1">
    <source>
        <dbReference type="Pfam" id="PF12973"/>
    </source>
</evidence>
<dbReference type="CDD" id="cd20301">
    <property type="entry name" value="cupin_ChrR"/>
    <property type="match status" value="1"/>
</dbReference>
<organism evidence="2 3">
    <name type="scientific">Ramlibacter ginsenosidimutans</name>
    <dbReference type="NCBI Taxonomy" id="502333"/>
    <lineage>
        <taxon>Bacteria</taxon>
        <taxon>Pseudomonadati</taxon>
        <taxon>Pseudomonadota</taxon>
        <taxon>Betaproteobacteria</taxon>
        <taxon>Burkholderiales</taxon>
        <taxon>Comamonadaceae</taxon>
        <taxon>Ramlibacter</taxon>
    </lineage>
</organism>
<dbReference type="InterPro" id="IPR012807">
    <property type="entry name" value="Anti-sigma_ChrR"/>
</dbReference>
<dbReference type="Proteomes" id="UP000630528">
    <property type="component" value="Unassembled WGS sequence"/>
</dbReference>
<sequence length="222" mass="23489">MMINHHPTDDFLLALAAGRLAAGPALLVSVHLESCVACRERLHALQAVGGALLEQAAPELLAPEALARTLERIDMPAPAAPAAPVAAATATPRPSLPAGTSWPASLRGCAISDWHWMGPGMRYARIALPQEKDGTLWALQIAPGRSLARHTHTGLELTQVLRGAFDDGRSVFGPGDFDATDSDVRHQPVVQEGTQCVCLAYVEGNLRFEGRIAGLIGGWIGM</sequence>
<name>A0A934TVL9_9BURK</name>
<dbReference type="InterPro" id="IPR041916">
    <property type="entry name" value="Anti_sigma_zinc_sf"/>
</dbReference>
<protein>
    <submittedName>
        <fullName evidence="2">Cupin domain-containing protein</fullName>
    </submittedName>
</protein>
<dbReference type="Pfam" id="PF12973">
    <property type="entry name" value="Cupin_7"/>
    <property type="match status" value="1"/>
</dbReference>
<evidence type="ECO:0000313" key="2">
    <source>
        <dbReference type="EMBL" id="MBK6008384.1"/>
    </source>
</evidence>
<comment type="caution">
    <text evidence="2">The sequence shown here is derived from an EMBL/GenBank/DDBJ whole genome shotgun (WGS) entry which is preliminary data.</text>
</comment>
<dbReference type="InterPro" id="IPR011051">
    <property type="entry name" value="RmlC_Cupin_sf"/>
</dbReference>
<dbReference type="Gene3D" id="1.10.10.1320">
    <property type="entry name" value="Anti-sigma factor, zinc-finger domain"/>
    <property type="match status" value="1"/>
</dbReference>